<dbReference type="Pfam" id="PF00583">
    <property type="entry name" value="Acetyltransf_1"/>
    <property type="match status" value="1"/>
</dbReference>
<dbReference type="EMBL" id="MHCI01000005">
    <property type="protein sequence ID" value="OGY17192.1"/>
    <property type="molecule type" value="Genomic_DNA"/>
</dbReference>
<proteinExistence type="predicted"/>
<sequence length="154" mass="17464">MTITVRVATPKDFAAIQRMNNEVFVDNAPYDEYLNLKWPHSAQGEKYYRNALSDLNFHCLIAKADGEPVGYLIGKKGGYGYRTGNVAEIDNMGVSPSLRSQGIGSRLVREFKTWCKQEGVERIYVNVYFAITRAISFYERQGLIRIDLSLEGNI</sequence>
<comment type="caution">
    <text evidence="2">The sequence shown here is derived from an EMBL/GenBank/DDBJ whole genome shotgun (WGS) entry which is preliminary data.</text>
</comment>
<accession>A0A1G1VP67</accession>
<evidence type="ECO:0000313" key="3">
    <source>
        <dbReference type="Proteomes" id="UP000179069"/>
    </source>
</evidence>
<dbReference type="Proteomes" id="UP000179069">
    <property type="component" value="Unassembled WGS sequence"/>
</dbReference>
<protein>
    <recommendedName>
        <fullName evidence="1">N-acetyltransferase domain-containing protein</fullName>
    </recommendedName>
</protein>
<dbReference type="GO" id="GO:0016747">
    <property type="term" value="F:acyltransferase activity, transferring groups other than amino-acyl groups"/>
    <property type="evidence" value="ECO:0007669"/>
    <property type="project" value="InterPro"/>
</dbReference>
<evidence type="ECO:0000313" key="2">
    <source>
        <dbReference type="EMBL" id="OGY17192.1"/>
    </source>
</evidence>
<dbReference type="CDD" id="cd04301">
    <property type="entry name" value="NAT_SF"/>
    <property type="match status" value="1"/>
</dbReference>
<name>A0A1G1VP67_9BACT</name>
<dbReference type="SUPFAM" id="SSF55729">
    <property type="entry name" value="Acyl-CoA N-acyltransferases (Nat)"/>
    <property type="match status" value="1"/>
</dbReference>
<dbReference type="Gene3D" id="3.40.630.30">
    <property type="match status" value="1"/>
</dbReference>
<dbReference type="PROSITE" id="PS51186">
    <property type="entry name" value="GNAT"/>
    <property type="match status" value="1"/>
</dbReference>
<organism evidence="2 3">
    <name type="scientific">Candidatus Chisholmbacteria bacterium RIFCSPHIGHO2_01_FULL_49_18</name>
    <dbReference type="NCBI Taxonomy" id="1797590"/>
    <lineage>
        <taxon>Bacteria</taxon>
        <taxon>Candidatus Chisholmiibacteriota</taxon>
    </lineage>
</organism>
<gene>
    <name evidence="2" type="ORF">A2785_04215</name>
</gene>
<dbReference type="InterPro" id="IPR016181">
    <property type="entry name" value="Acyl_CoA_acyltransferase"/>
</dbReference>
<dbReference type="PANTHER" id="PTHR43072">
    <property type="entry name" value="N-ACETYLTRANSFERASE"/>
    <property type="match status" value="1"/>
</dbReference>
<reference evidence="2 3" key="1">
    <citation type="journal article" date="2016" name="Nat. Commun.">
        <title>Thousands of microbial genomes shed light on interconnected biogeochemical processes in an aquifer system.</title>
        <authorList>
            <person name="Anantharaman K."/>
            <person name="Brown C.T."/>
            <person name="Hug L.A."/>
            <person name="Sharon I."/>
            <person name="Castelle C.J."/>
            <person name="Probst A.J."/>
            <person name="Thomas B.C."/>
            <person name="Singh A."/>
            <person name="Wilkins M.J."/>
            <person name="Karaoz U."/>
            <person name="Brodie E.L."/>
            <person name="Williams K.H."/>
            <person name="Hubbard S.S."/>
            <person name="Banfield J.F."/>
        </authorList>
    </citation>
    <scope>NUCLEOTIDE SEQUENCE [LARGE SCALE GENOMIC DNA]</scope>
</reference>
<evidence type="ECO:0000259" key="1">
    <source>
        <dbReference type="PROSITE" id="PS51186"/>
    </source>
</evidence>
<dbReference type="AlphaFoldDB" id="A0A1G1VP67"/>
<feature type="domain" description="N-acetyltransferase" evidence="1">
    <location>
        <begin position="3"/>
        <end position="154"/>
    </location>
</feature>
<dbReference type="InterPro" id="IPR000182">
    <property type="entry name" value="GNAT_dom"/>
</dbReference>